<reference evidence="1" key="1">
    <citation type="journal article" date="2015" name="Nature">
        <title>Complex archaea that bridge the gap between prokaryotes and eukaryotes.</title>
        <authorList>
            <person name="Spang A."/>
            <person name="Saw J.H."/>
            <person name="Jorgensen S.L."/>
            <person name="Zaremba-Niedzwiedzka K."/>
            <person name="Martijn J."/>
            <person name="Lind A.E."/>
            <person name="van Eijk R."/>
            <person name="Schleper C."/>
            <person name="Guy L."/>
            <person name="Ettema T.J."/>
        </authorList>
    </citation>
    <scope>NUCLEOTIDE SEQUENCE</scope>
</reference>
<sequence>MKRFLYILLILLASALPANAVVQSLGGTCPTGGGTGCLDSYNGSTLSDLDVALIITGGLLRVYQLDADSGLSESSPDRIVPDASPGDKVWILINTTVVDTHASSHTDGTDDVQDATNAQKGLATAAQITNLESNTAASHARSHAVTDTSDHTAGNWKTFFTNGSGVPTELALGAANKVYTSGGTTAPPAWEIPSAAGIHNWSIVNPDSADQGVDDNLDSVKDLVDEIGANPGILYFGHTSGDAQTTYLFKTTEQIPENISIVVDNGAVLVIDDSTGGQVELTVYGSIIAGMYQIFESGTNDRLLVGSFGGNK</sequence>
<organism evidence="1">
    <name type="scientific">marine sediment metagenome</name>
    <dbReference type="NCBI Taxonomy" id="412755"/>
    <lineage>
        <taxon>unclassified sequences</taxon>
        <taxon>metagenomes</taxon>
        <taxon>ecological metagenomes</taxon>
    </lineage>
</organism>
<dbReference type="EMBL" id="LAZR01016174">
    <property type="protein sequence ID" value="KKM05626.1"/>
    <property type="molecule type" value="Genomic_DNA"/>
</dbReference>
<comment type="caution">
    <text evidence="1">The sequence shown here is derived from an EMBL/GenBank/DDBJ whole genome shotgun (WGS) entry which is preliminary data.</text>
</comment>
<feature type="non-terminal residue" evidence="1">
    <location>
        <position position="312"/>
    </location>
</feature>
<evidence type="ECO:0000313" key="1">
    <source>
        <dbReference type="EMBL" id="KKM05626.1"/>
    </source>
</evidence>
<name>A0A0F9JIM9_9ZZZZ</name>
<protein>
    <submittedName>
        <fullName evidence="1">Uncharacterized protein</fullName>
    </submittedName>
</protein>
<gene>
    <name evidence="1" type="ORF">LCGC14_1752160</name>
</gene>
<dbReference type="AlphaFoldDB" id="A0A0F9JIM9"/>
<proteinExistence type="predicted"/>
<accession>A0A0F9JIM9</accession>